<feature type="signal peptide" evidence="2">
    <location>
        <begin position="1"/>
        <end position="25"/>
    </location>
</feature>
<proteinExistence type="predicted"/>
<evidence type="ECO:0000256" key="2">
    <source>
        <dbReference type="SAM" id="SignalP"/>
    </source>
</evidence>
<evidence type="ECO:0008006" key="5">
    <source>
        <dbReference type="Google" id="ProtNLM"/>
    </source>
</evidence>
<keyword evidence="2" id="KW-0732">Signal</keyword>
<gene>
    <name evidence="3" type="ORF">BP6252_12371</name>
</gene>
<organism evidence="3 4">
    <name type="scientific">Coleophoma cylindrospora</name>
    <dbReference type="NCBI Taxonomy" id="1849047"/>
    <lineage>
        <taxon>Eukaryota</taxon>
        <taxon>Fungi</taxon>
        <taxon>Dikarya</taxon>
        <taxon>Ascomycota</taxon>
        <taxon>Pezizomycotina</taxon>
        <taxon>Leotiomycetes</taxon>
        <taxon>Helotiales</taxon>
        <taxon>Dermateaceae</taxon>
        <taxon>Coleophoma</taxon>
    </lineage>
</organism>
<comment type="caution">
    <text evidence="3">The sequence shown here is derived from an EMBL/GenBank/DDBJ whole genome shotgun (WGS) entry which is preliminary data.</text>
</comment>
<dbReference type="Proteomes" id="UP000256645">
    <property type="component" value="Unassembled WGS sequence"/>
</dbReference>
<feature type="compositionally biased region" description="Basic residues" evidence="1">
    <location>
        <begin position="201"/>
        <end position="218"/>
    </location>
</feature>
<dbReference type="EMBL" id="PDLM01000015">
    <property type="protein sequence ID" value="RDW60988.1"/>
    <property type="molecule type" value="Genomic_DNA"/>
</dbReference>
<protein>
    <recommendedName>
        <fullName evidence="5">Prion-inhibition and propagation HeLo domain-containing protein</fullName>
    </recommendedName>
</protein>
<feature type="region of interest" description="Disordered" evidence="1">
    <location>
        <begin position="168"/>
        <end position="218"/>
    </location>
</feature>
<reference evidence="3 4" key="1">
    <citation type="journal article" date="2018" name="IMA Fungus">
        <title>IMA Genome-F 9: Draft genome sequence of Annulohypoxylon stygium, Aspergillus mulundensis, Berkeleyomyces basicola (syn. Thielaviopsis basicola), Ceratocystis smalleyi, two Cercospora beticola strains, Coleophoma cylindrospora, Fusarium fracticaudum, Phialophora cf. hyalina, and Morchella septimelata.</title>
        <authorList>
            <person name="Wingfield B.D."/>
            <person name="Bills G.F."/>
            <person name="Dong Y."/>
            <person name="Huang W."/>
            <person name="Nel W.J."/>
            <person name="Swalarsk-Parry B.S."/>
            <person name="Vaghefi N."/>
            <person name="Wilken P.M."/>
            <person name="An Z."/>
            <person name="de Beer Z.W."/>
            <person name="De Vos L."/>
            <person name="Chen L."/>
            <person name="Duong T.A."/>
            <person name="Gao Y."/>
            <person name="Hammerbacher A."/>
            <person name="Kikkert J.R."/>
            <person name="Li Y."/>
            <person name="Li H."/>
            <person name="Li K."/>
            <person name="Li Q."/>
            <person name="Liu X."/>
            <person name="Ma X."/>
            <person name="Naidoo K."/>
            <person name="Pethybridge S.J."/>
            <person name="Sun J."/>
            <person name="Steenkamp E.T."/>
            <person name="van der Nest M.A."/>
            <person name="van Wyk S."/>
            <person name="Wingfield M.J."/>
            <person name="Xiong C."/>
            <person name="Yue Q."/>
            <person name="Zhang X."/>
        </authorList>
    </citation>
    <scope>NUCLEOTIDE SEQUENCE [LARGE SCALE GENOMIC DNA]</scope>
    <source>
        <strain evidence="3 4">BP6252</strain>
    </source>
</reference>
<evidence type="ECO:0000256" key="1">
    <source>
        <dbReference type="SAM" id="MobiDB-lite"/>
    </source>
</evidence>
<keyword evidence="4" id="KW-1185">Reference proteome</keyword>
<dbReference type="AlphaFoldDB" id="A0A3D8QH21"/>
<sequence length="265" mass="29702">MALTESQWLLVGLDFLASAAEQIYASRGSWAGRRNKEPEDAKGMRSRWFDQLAARVQMMVLSRSCGCGGGLDEEDIVDPASAIQLTQAIGQPLSRIEERQWEDIQGITNTAANTTIEERMSSVIPRQEVEVRTKPSPWWACGNLARRRKAAWELHEWRPTLAIASTDQRKGVAEGVETQFSKDEQVGPRAPGGTDGDRNRTRSRRKRKGRQRKGRRAAWARRLTTAVNLEKAADCNQSRVHSAWSGSWTSSPVFDVEIPHTALHI</sequence>
<evidence type="ECO:0000313" key="4">
    <source>
        <dbReference type="Proteomes" id="UP000256645"/>
    </source>
</evidence>
<evidence type="ECO:0000313" key="3">
    <source>
        <dbReference type="EMBL" id="RDW60988.1"/>
    </source>
</evidence>
<name>A0A3D8QH21_9HELO</name>
<feature type="chain" id="PRO_5017628220" description="Prion-inhibition and propagation HeLo domain-containing protein" evidence="2">
    <location>
        <begin position="26"/>
        <end position="265"/>
    </location>
</feature>
<accession>A0A3D8QH21</accession>